<organism evidence="1 2">
    <name type="scientific">Streptomyces leeuwenhoekii</name>
    <dbReference type="NCBI Taxonomy" id="1437453"/>
    <lineage>
        <taxon>Bacteria</taxon>
        <taxon>Bacillati</taxon>
        <taxon>Actinomycetota</taxon>
        <taxon>Actinomycetes</taxon>
        <taxon>Kitasatosporales</taxon>
        <taxon>Streptomycetaceae</taxon>
        <taxon>Streptomyces</taxon>
    </lineage>
</organism>
<protein>
    <submittedName>
        <fullName evidence="1">Uncharacterized protein</fullName>
    </submittedName>
</protein>
<proteinExistence type="predicted"/>
<evidence type="ECO:0000313" key="1">
    <source>
        <dbReference type="EMBL" id="KMS81718.1"/>
    </source>
</evidence>
<keyword evidence="2" id="KW-1185">Reference proteome</keyword>
<sequence length="62" mass="6684">MYLGELDPHFLIAHWFTGGGPCSLLLIDVPNALAVMLGQLVGQGMIIEGGEDSPFDRITQVE</sequence>
<reference evidence="1 2" key="1">
    <citation type="submission" date="2015-06" db="EMBL/GenBank/DDBJ databases">
        <title>Draft genome sequence of Streptomyces leeuwenhoekii C58, which produces the novel lasso peptide, chaxapeptin.</title>
        <authorList>
            <person name="Yi Y."/>
            <person name="Hai D."/>
            <person name="Jaspars M."/>
            <person name="Sheng H."/>
            <person name="Rateb M.E."/>
            <person name="Bull A."/>
            <person name="Goodfellow M."/>
            <person name="Asenjo J.A."/>
            <person name="Ebel R."/>
        </authorList>
    </citation>
    <scope>NUCLEOTIDE SEQUENCE [LARGE SCALE GENOMIC DNA]</scope>
    <source>
        <strain evidence="1 2">C58</strain>
    </source>
</reference>
<name>A0ABR5I562_STRLW</name>
<evidence type="ECO:0000313" key="2">
    <source>
        <dbReference type="Proteomes" id="UP000037274"/>
    </source>
</evidence>
<accession>A0ABR5I562</accession>
<dbReference type="Proteomes" id="UP000037274">
    <property type="component" value="Unassembled WGS sequence"/>
</dbReference>
<dbReference type="EMBL" id="LFEH01000004">
    <property type="protein sequence ID" value="KMS81718.1"/>
    <property type="molecule type" value="Genomic_DNA"/>
</dbReference>
<gene>
    <name evidence="1" type="ORF">ACH49_01730</name>
</gene>
<comment type="caution">
    <text evidence="1">The sequence shown here is derived from an EMBL/GenBank/DDBJ whole genome shotgun (WGS) entry which is preliminary data.</text>
</comment>